<evidence type="ECO:0000313" key="2">
    <source>
        <dbReference type="EMBL" id="KAG6381444.1"/>
    </source>
</evidence>
<feature type="compositionally biased region" description="Basic and acidic residues" evidence="1">
    <location>
        <begin position="25"/>
        <end position="34"/>
    </location>
</feature>
<dbReference type="AlphaFoldDB" id="A0A8I2YXR0"/>
<comment type="caution">
    <text evidence="2">The sequence shown here is derived from an EMBL/GenBank/DDBJ whole genome shotgun (WGS) entry which is preliminary data.</text>
</comment>
<gene>
    <name evidence="2" type="ORF">JVT61DRAFT_7</name>
</gene>
<protein>
    <submittedName>
        <fullName evidence="2">Uncharacterized protein</fullName>
    </submittedName>
</protein>
<evidence type="ECO:0000313" key="3">
    <source>
        <dbReference type="Proteomes" id="UP000683000"/>
    </source>
</evidence>
<dbReference type="EMBL" id="JAGFBS010000001">
    <property type="protein sequence ID" value="KAG6381444.1"/>
    <property type="molecule type" value="Genomic_DNA"/>
</dbReference>
<keyword evidence="3" id="KW-1185">Reference proteome</keyword>
<evidence type="ECO:0000256" key="1">
    <source>
        <dbReference type="SAM" id="MobiDB-lite"/>
    </source>
</evidence>
<name>A0A8I2YXR0_9AGAM</name>
<sequence length="73" mass="8000">MQHSLPSGQHSSRSTTKPTASVEPRPARASDPHRVCGYKKFGRDHNLEEPGISRDALQSASLDYLMLCLPGPQ</sequence>
<accession>A0A8I2YXR0</accession>
<feature type="region of interest" description="Disordered" evidence="1">
    <location>
        <begin position="1"/>
        <end position="36"/>
    </location>
</feature>
<proteinExistence type="predicted"/>
<organism evidence="2 3">
    <name type="scientific">Boletus reticuloceps</name>
    <dbReference type="NCBI Taxonomy" id="495285"/>
    <lineage>
        <taxon>Eukaryota</taxon>
        <taxon>Fungi</taxon>
        <taxon>Dikarya</taxon>
        <taxon>Basidiomycota</taxon>
        <taxon>Agaricomycotina</taxon>
        <taxon>Agaricomycetes</taxon>
        <taxon>Agaricomycetidae</taxon>
        <taxon>Boletales</taxon>
        <taxon>Boletineae</taxon>
        <taxon>Boletaceae</taxon>
        <taxon>Boletoideae</taxon>
        <taxon>Boletus</taxon>
    </lineage>
</organism>
<feature type="compositionally biased region" description="Polar residues" evidence="1">
    <location>
        <begin position="1"/>
        <end position="19"/>
    </location>
</feature>
<dbReference type="Proteomes" id="UP000683000">
    <property type="component" value="Unassembled WGS sequence"/>
</dbReference>
<reference evidence="2" key="1">
    <citation type="submission" date="2021-03" db="EMBL/GenBank/DDBJ databases">
        <title>Evolutionary innovations through gain and loss of genes in the ectomycorrhizal Boletales.</title>
        <authorList>
            <person name="Wu G."/>
            <person name="Miyauchi S."/>
            <person name="Morin E."/>
            <person name="Yang Z.-L."/>
            <person name="Xu J."/>
            <person name="Martin F.M."/>
        </authorList>
    </citation>
    <scope>NUCLEOTIDE SEQUENCE</scope>
    <source>
        <strain evidence="2">BR01</strain>
    </source>
</reference>